<dbReference type="EMBL" id="JABCRI010000010">
    <property type="protein sequence ID" value="KAF8399678.1"/>
    <property type="molecule type" value="Genomic_DNA"/>
</dbReference>
<sequence>MEFDSGFKEDLAFQPTFCSENDLKPELGDGFSFEACSSKEMFQDFHNFDQFPVDGSSLNSKFGVPTPCFDPFEVFGNGCSTDFNIFESKPLAEDGGNGAMQGLRGFLNYPQRPLVEAMEQDPRHPPLNFQEFELANFVIPDEISCITADNGYYREVGLNKKSMTMRRTGKGHKKSNLVKGQWTIEEDR</sequence>
<dbReference type="OrthoDB" id="2143914at2759"/>
<protein>
    <submittedName>
        <fullName evidence="1">Uncharacterized protein</fullName>
    </submittedName>
</protein>
<organism evidence="1 2">
    <name type="scientific">Tetracentron sinense</name>
    <name type="common">Spur-leaf</name>
    <dbReference type="NCBI Taxonomy" id="13715"/>
    <lineage>
        <taxon>Eukaryota</taxon>
        <taxon>Viridiplantae</taxon>
        <taxon>Streptophyta</taxon>
        <taxon>Embryophyta</taxon>
        <taxon>Tracheophyta</taxon>
        <taxon>Spermatophyta</taxon>
        <taxon>Magnoliopsida</taxon>
        <taxon>Trochodendrales</taxon>
        <taxon>Trochodendraceae</taxon>
        <taxon>Tetracentron</taxon>
    </lineage>
</organism>
<evidence type="ECO:0000313" key="2">
    <source>
        <dbReference type="Proteomes" id="UP000655225"/>
    </source>
</evidence>
<comment type="caution">
    <text evidence="1">The sequence shown here is derived from an EMBL/GenBank/DDBJ whole genome shotgun (WGS) entry which is preliminary data.</text>
</comment>
<gene>
    <name evidence="1" type="ORF">HHK36_015549</name>
</gene>
<dbReference type="AlphaFoldDB" id="A0A835DCX8"/>
<dbReference type="OMA" id="PTFCSEN"/>
<proteinExistence type="predicted"/>
<keyword evidence="2" id="KW-1185">Reference proteome</keyword>
<reference evidence="1 2" key="1">
    <citation type="submission" date="2020-04" db="EMBL/GenBank/DDBJ databases">
        <title>Plant Genome Project.</title>
        <authorList>
            <person name="Zhang R.-G."/>
        </authorList>
    </citation>
    <scope>NUCLEOTIDE SEQUENCE [LARGE SCALE GENOMIC DNA]</scope>
    <source>
        <strain evidence="1">YNK0</strain>
        <tissue evidence="1">Leaf</tissue>
    </source>
</reference>
<dbReference type="Proteomes" id="UP000655225">
    <property type="component" value="Unassembled WGS sequence"/>
</dbReference>
<name>A0A835DCX8_TETSI</name>
<evidence type="ECO:0000313" key="1">
    <source>
        <dbReference type="EMBL" id="KAF8399678.1"/>
    </source>
</evidence>
<accession>A0A835DCX8</accession>